<dbReference type="CDD" id="cd00336">
    <property type="entry name" value="Ribosomal_L22"/>
    <property type="match status" value="1"/>
</dbReference>
<dbReference type="GO" id="GO:0003735">
    <property type="term" value="F:structural constituent of ribosome"/>
    <property type="evidence" value="ECO:0007669"/>
    <property type="project" value="InterPro"/>
</dbReference>
<dbReference type="PROSITE" id="PS00464">
    <property type="entry name" value="RIBOSOMAL_L22"/>
    <property type="match status" value="1"/>
</dbReference>
<evidence type="ECO:0000256" key="5">
    <source>
        <dbReference type="ARBA" id="ARBA00023274"/>
    </source>
</evidence>
<keyword evidence="2 7" id="KW-0699">rRNA-binding</keyword>
<dbReference type="SUPFAM" id="SSF54843">
    <property type="entry name" value="Ribosomal protein L22"/>
    <property type="match status" value="1"/>
</dbReference>
<keyword evidence="3 7" id="KW-0694">RNA-binding</keyword>
<keyword evidence="5 7" id="KW-0687">Ribonucleoprotein</keyword>
<evidence type="ECO:0000256" key="1">
    <source>
        <dbReference type="ARBA" id="ARBA00009451"/>
    </source>
</evidence>
<dbReference type="InterPro" id="IPR001063">
    <property type="entry name" value="Ribosomal_uL22"/>
</dbReference>
<evidence type="ECO:0000256" key="9">
    <source>
        <dbReference type="RuleBase" id="RU004006"/>
    </source>
</evidence>
<evidence type="ECO:0000256" key="4">
    <source>
        <dbReference type="ARBA" id="ARBA00022980"/>
    </source>
</evidence>
<dbReference type="HAMAP" id="MF_01331_B">
    <property type="entry name" value="Ribosomal_uL22_B"/>
    <property type="match status" value="1"/>
</dbReference>
<name>A0A7V6A4A8_9BACT</name>
<dbReference type="Pfam" id="PF00237">
    <property type="entry name" value="Ribosomal_L22"/>
    <property type="match status" value="1"/>
</dbReference>
<dbReference type="Gene3D" id="3.90.470.10">
    <property type="entry name" value="Ribosomal protein L22/L17"/>
    <property type="match status" value="1"/>
</dbReference>
<keyword evidence="4 7" id="KW-0689">Ribosomal protein</keyword>
<comment type="subunit">
    <text evidence="7 9">Part of the 50S ribosomal subunit.</text>
</comment>
<dbReference type="GO" id="GO:0006412">
    <property type="term" value="P:translation"/>
    <property type="evidence" value="ECO:0007669"/>
    <property type="project" value="UniProtKB-UniRule"/>
</dbReference>
<evidence type="ECO:0000256" key="6">
    <source>
        <dbReference type="ARBA" id="ARBA00035207"/>
    </source>
</evidence>
<evidence type="ECO:0000256" key="8">
    <source>
        <dbReference type="RuleBase" id="RU004005"/>
    </source>
</evidence>
<comment type="caution">
    <text evidence="11">The sequence shown here is derived from an EMBL/GenBank/DDBJ whole genome shotgun (WGS) entry which is preliminary data.</text>
</comment>
<accession>A0A7V6A4A8</accession>
<evidence type="ECO:0000313" key="11">
    <source>
        <dbReference type="EMBL" id="HHS30002.1"/>
    </source>
</evidence>
<gene>
    <name evidence="7" type="primary">rplV</name>
    <name evidence="11" type="ORF">ENV52_09930</name>
</gene>
<comment type="function">
    <text evidence="7 10">This protein binds specifically to 23S rRNA; its binding is stimulated by other ribosomal proteins, e.g., L4, L17, and L20. It is important during the early stages of 50S assembly. It makes multiple contacts with different domains of the 23S rRNA in the assembled 50S subunit and ribosome.</text>
</comment>
<comment type="similarity">
    <text evidence="1 7 8">Belongs to the universal ribosomal protein uL22 family.</text>
</comment>
<sequence length="120" mass="13482">MEIRARAKYLRISPTKLRLVARPLTGKKVEEALHLLKFTPNKGARLMFKVVEQAVANAEQRPQIDVDTLFVKAISVDGGPTLKRFMPRAMGRVNRIIKRTSHITVVLAEGPAKKPVKTTR</sequence>
<reference evidence="11" key="1">
    <citation type="journal article" date="2020" name="mSystems">
        <title>Genome- and Community-Level Interaction Insights into Carbon Utilization and Element Cycling Functions of Hydrothermarchaeota in Hydrothermal Sediment.</title>
        <authorList>
            <person name="Zhou Z."/>
            <person name="Liu Y."/>
            <person name="Xu W."/>
            <person name="Pan J."/>
            <person name="Luo Z.H."/>
            <person name="Li M."/>
        </authorList>
    </citation>
    <scope>NUCLEOTIDE SEQUENCE [LARGE SCALE GENOMIC DNA]</scope>
    <source>
        <strain evidence="11">SpSt-767</strain>
    </source>
</reference>
<dbReference type="EMBL" id="DTGR01000160">
    <property type="protein sequence ID" value="HHS30002.1"/>
    <property type="molecule type" value="Genomic_DNA"/>
</dbReference>
<comment type="function">
    <text evidence="7">The globular domain of the protein is located near the polypeptide exit tunnel on the outside of the subunit, while an extended beta-hairpin is found that lines the wall of the exit tunnel in the center of the 70S ribosome.</text>
</comment>
<evidence type="ECO:0000256" key="10">
    <source>
        <dbReference type="RuleBase" id="RU004008"/>
    </source>
</evidence>
<evidence type="ECO:0000256" key="2">
    <source>
        <dbReference type="ARBA" id="ARBA00022730"/>
    </source>
</evidence>
<dbReference type="InterPro" id="IPR005727">
    <property type="entry name" value="Ribosomal_uL22_bac/chlpt-type"/>
</dbReference>
<dbReference type="NCBIfam" id="TIGR01044">
    <property type="entry name" value="rplV_bact"/>
    <property type="match status" value="1"/>
</dbReference>
<evidence type="ECO:0000256" key="3">
    <source>
        <dbReference type="ARBA" id="ARBA00022884"/>
    </source>
</evidence>
<dbReference type="GO" id="GO:0022625">
    <property type="term" value="C:cytosolic large ribosomal subunit"/>
    <property type="evidence" value="ECO:0007669"/>
    <property type="project" value="TreeGrafter"/>
</dbReference>
<evidence type="ECO:0000256" key="7">
    <source>
        <dbReference type="HAMAP-Rule" id="MF_01331"/>
    </source>
</evidence>
<dbReference type="InterPro" id="IPR047867">
    <property type="entry name" value="Ribosomal_uL22_bac/org-type"/>
</dbReference>
<dbReference type="InterPro" id="IPR036394">
    <property type="entry name" value="Ribosomal_uL22_sf"/>
</dbReference>
<protein>
    <recommendedName>
        <fullName evidence="6 7">Large ribosomal subunit protein uL22</fullName>
    </recommendedName>
</protein>
<organism evidence="11">
    <name type="scientific">Desulfobacca acetoxidans</name>
    <dbReference type="NCBI Taxonomy" id="60893"/>
    <lineage>
        <taxon>Bacteria</taxon>
        <taxon>Pseudomonadati</taxon>
        <taxon>Thermodesulfobacteriota</taxon>
        <taxon>Desulfobaccia</taxon>
        <taxon>Desulfobaccales</taxon>
        <taxon>Desulfobaccaceae</taxon>
        <taxon>Desulfobacca</taxon>
    </lineage>
</organism>
<proteinExistence type="inferred from homology"/>
<dbReference type="PANTHER" id="PTHR13501">
    <property type="entry name" value="CHLOROPLAST 50S RIBOSOMAL PROTEIN L22-RELATED"/>
    <property type="match status" value="1"/>
</dbReference>
<dbReference type="PANTHER" id="PTHR13501:SF8">
    <property type="entry name" value="LARGE RIBOSOMAL SUBUNIT PROTEIN UL22M"/>
    <property type="match status" value="1"/>
</dbReference>
<dbReference type="AlphaFoldDB" id="A0A7V6A4A8"/>
<dbReference type="GO" id="GO:0019843">
    <property type="term" value="F:rRNA binding"/>
    <property type="evidence" value="ECO:0007669"/>
    <property type="project" value="UniProtKB-UniRule"/>
</dbReference>
<dbReference type="InterPro" id="IPR018260">
    <property type="entry name" value="Ribosomal_uL22_CS"/>
</dbReference>